<dbReference type="InterPro" id="IPR013815">
    <property type="entry name" value="ATP_grasp_subdomain_1"/>
</dbReference>
<keyword evidence="1" id="KW-0436">Ligase</keyword>
<dbReference type="GO" id="GO:0043758">
    <property type="term" value="F:acetate-CoA ligase (ADP-forming) activity"/>
    <property type="evidence" value="ECO:0007669"/>
    <property type="project" value="InterPro"/>
</dbReference>
<dbReference type="SUPFAM" id="SSF52210">
    <property type="entry name" value="Succinyl-CoA synthetase domains"/>
    <property type="match status" value="2"/>
</dbReference>
<evidence type="ECO:0000256" key="3">
    <source>
        <dbReference type="ARBA" id="ARBA00022840"/>
    </source>
</evidence>
<feature type="domain" description="CoA-binding" evidence="4">
    <location>
        <begin position="48"/>
        <end position="143"/>
    </location>
</feature>
<evidence type="ECO:0000256" key="2">
    <source>
        <dbReference type="ARBA" id="ARBA00022741"/>
    </source>
</evidence>
<evidence type="ECO:0000313" key="5">
    <source>
        <dbReference type="EMBL" id="TCC36439.1"/>
    </source>
</evidence>
<dbReference type="Pfam" id="PF19045">
    <property type="entry name" value="Ligase_CoA_2"/>
    <property type="match status" value="1"/>
</dbReference>
<dbReference type="AlphaFoldDB" id="A0A4R0ITA9"/>
<proteinExistence type="predicted"/>
<sequence>MYTAAHRVGVHVFHRACVKSPFGFGGLLNPQATGIDKTASMIRALRSALRPRSVAVVGASSREDRYGSSLAYSIIEGGYAGELHLVGSSGGTYRGHEILPSLSAIGSPVDLVLVAVRADVCPAIVAEAGELGAGCAVILANGFAEAGNVELSDELLARATDSGMTVIGPNTMGIYSAPASLNAMGEGIPSGRVAVVSQSGAVGMAIYEALRVCDLGLSCFVSLGNQLMVRAAHVLDYLAEDPEVDSVLVYLEGMAEPAEFLDAAGRLAREKPVAVLRGGVTDAGARAAASHTGAMASDDAVISAGLRAAGVIDARSMRELIVVAQAFSGQPLAQGKRLGILTESGGYSVMGADAAVRAGLSLEPHSPEIQSALREVVLPQASVVNPVDFVGVNSPDVLPRTIEISLQSPDVDAVVYPGAFGGPEHLEDQLTWAKQMVAARDAAGKPLVLQTYFPYSGAESLAYLRAHNVPVIELIEDALAVFVYQADRNALHGQGRTGWVERSASAASQVGRTLREDAARAWFDARVDIGLPQALVVASEDEALAARADFTASQLVMKVLSDPVSHKSDVGGVVVGIESAEDMRAAWKRMAAICADHGTEAAALVTPFVYPAVEALVGALKNSPLGPLVMVGAGGVYAEDIGDRAILFPPFQRADIEEAIDRLGVLGSIVNSRRAAPAIRDHLIELVAKVGELVLGSDDLLELDLNPVVLAASGPSILDVRVTLREVTEPG</sequence>
<dbReference type="SUPFAM" id="SSF51735">
    <property type="entry name" value="NAD(P)-binding Rossmann-fold domains"/>
    <property type="match status" value="1"/>
</dbReference>
<dbReference type="PANTHER" id="PTHR43334:SF2">
    <property type="entry name" value="ACETATE--COA LIGASE [ADP-FORMING]"/>
    <property type="match status" value="1"/>
</dbReference>
<comment type="caution">
    <text evidence="5">The sequence shown here is derived from an EMBL/GenBank/DDBJ whole genome shotgun (WGS) entry which is preliminary data.</text>
</comment>
<dbReference type="InterPro" id="IPR032875">
    <property type="entry name" value="Succ_CoA_lig_flav_dom"/>
</dbReference>
<dbReference type="Proteomes" id="UP000294225">
    <property type="component" value="Unassembled WGS sequence"/>
</dbReference>
<evidence type="ECO:0000313" key="6">
    <source>
        <dbReference type="Proteomes" id="UP000294225"/>
    </source>
</evidence>
<dbReference type="Pfam" id="PF13380">
    <property type="entry name" value="CoA_binding_2"/>
    <property type="match status" value="1"/>
</dbReference>
<accession>A0A4R0ITA9</accession>
<dbReference type="Pfam" id="PF13549">
    <property type="entry name" value="ATP-grasp_5"/>
    <property type="match status" value="1"/>
</dbReference>
<dbReference type="InterPro" id="IPR003781">
    <property type="entry name" value="CoA-bd"/>
</dbReference>
<dbReference type="Gene3D" id="3.30.470.20">
    <property type="entry name" value="ATP-grasp fold, B domain"/>
    <property type="match status" value="1"/>
</dbReference>
<keyword evidence="3" id="KW-0067">ATP-binding</keyword>
<protein>
    <recommendedName>
        <fullName evidence="4">CoA-binding domain-containing protein</fullName>
    </recommendedName>
</protein>
<dbReference type="InterPro" id="IPR043938">
    <property type="entry name" value="Ligase_CoA_dom"/>
</dbReference>
<gene>
    <name evidence="5" type="ORF">E0H92_27800</name>
</gene>
<dbReference type="Gene3D" id="3.30.1490.20">
    <property type="entry name" value="ATP-grasp fold, A domain"/>
    <property type="match status" value="1"/>
</dbReference>
<organism evidence="5 6">
    <name type="scientific">Kribbella speibonae</name>
    <dbReference type="NCBI Taxonomy" id="1572660"/>
    <lineage>
        <taxon>Bacteria</taxon>
        <taxon>Bacillati</taxon>
        <taxon>Actinomycetota</taxon>
        <taxon>Actinomycetes</taxon>
        <taxon>Propionibacteriales</taxon>
        <taxon>Kribbellaceae</taxon>
        <taxon>Kribbella</taxon>
    </lineage>
</organism>
<reference evidence="5 6" key="1">
    <citation type="submission" date="2019-02" db="EMBL/GenBank/DDBJ databases">
        <title>Kribbella capetownensis sp. nov. and Kribbella speibonae sp. nov., isolated from soil.</title>
        <authorList>
            <person name="Curtis S.M."/>
            <person name="Norton I."/>
            <person name="Everest G.J."/>
            <person name="Meyers P.R."/>
        </authorList>
    </citation>
    <scope>NUCLEOTIDE SEQUENCE [LARGE SCALE GENOMIC DNA]</scope>
    <source>
        <strain evidence="5 6">YM55</strain>
    </source>
</reference>
<dbReference type="GO" id="GO:0005524">
    <property type="term" value="F:ATP binding"/>
    <property type="evidence" value="ECO:0007669"/>
    <property type="project" value="UniProtKB-KW"/>
</dbReference>
<dbReference type="InterPro" id="IPR051538">
    <property type="entry name" value="Acyl-CoA_Synth/Transferase"/>
</dbReference>
<dbReference type="Gene3D" id="3.40.50.720">
    <property type="entry name" value="NAD(P)-binding Rossmann-like Domain"/>
    <property type="match status" value="1"/>
</dbReference>
<evidence type="ECO:0000259" key="4">
    <source>
        <dbReference type="SMART" id="SM00881"/>
    </source>
</evidence>
<evidence type="ECO:0000256" key="1">
    <source>
        <dbReference type="ARBA" id="ARBA00022598"/>
    </source>
</evidence>
<dbReference type="InterPro" id="IPR036291">
    <property type="entry name" value="NAD(P)-bd_dom_sf"/>
</dbReference>
<dbReference type="Pfam" id="PF13607">
    <property type="entry name" value="Succ_CoA_lig"/>
    <property type="match status" value="1"/>
</dbReference>
<dbReference type="InterPro" id="IPR016102">
    <property type="entry name" value="Succinyl-CoA_synth-like"/>
</dbReference>
<dbReference type="PANTHER" id="PTHR43334">
    <property type="entry name" value="ACETATE--COA LIGASE [ADP-FORMING]"/>
    <property type="match status" value="1"/>
</dbReference>
<keyword evidence="2" id="KW-0547">Nucleotide-binding</keyword>
<dbReference type="Gene3D" id="3.40.50.261">
    <property type="entry name" value="Succinyl-CoA synthetase domains"/>
    <property type="match status" value="2"/>
</dbReference>
<dbReference type="SMART" id="SM00881">
    <property type="entry name" value="CoA_binding"/>
    <property type="match status" value="1"/>
</dbReference>
<dbReference type="EMBL" id="SJKC01000003">
    <property type="protein sequence ID" value="TCC36439.1"/>
    <property type="molecule type" value="Genomic_DNA"/>
</dbReference>
<dbReference type="SUPFAM" id="SSF56059">
    <property type="entry name" value="Glutathione synthetase ATP-binding domain-like"/>
    <property type="match status" value="1"/>
</dbReference>
<name>A0A4R0ITA9_9ACTN</name>